<keyword evidence="10" id="KW-0966">Cell projection</keyword>
<evidence type="ECO:0000256" key="9">
    <source>
        <dbReference type="ARBA" id="ARBA00023212"/>
    </source>
</evidence>
<evidence type="ECO:0000256" key="2">
    <source>
        <dbReference type="ARBA" id="ARBA00004316"/>
    </source>
</evidence>
<keyword evidence="5 11" id="KW-0547">Nucleotide-binding</keyword>
<protein>
    <recommendedName>
        <fullName evidence="12">Myosin motor domain-containing protein</fullName>
    </recommendedName>
</protein>
<dbReference type="InterPro" id="IPR027417">
    <property type="entry name" value="P-loop_NTPase"/>
</dbReference>
<dbReference type="Proteomes" id="UP000828390">
    <property type="component" value="Unassembled WGS sequence"/>
</dbReference>
<evidence type="ECO:0000256" key="1">
    <source>
        <dbReference type="ARBA" id="ARBA00004245"/>
    </source>
</evidence>
<evidence type="ECO:0000256" key="10">
    <source>
        <dbReference type="ARBA" id="ARBA00023273"/>
    </source>
</evidence>
<dbReference type="PROSITE" id="PS51456">
    <property type="entry name" value="MYOSIN_MOTOR"/>
    <property type="match status" value="1"/>
</dbReference>
<dbReference type="InterPro" id="IPR001609">
    <property type="entry name" value="Myosin_head_motor_dom-like"/>
</dbReference>
<evidence type="ECO:0000256" key="11">
    <source>
        <dbReference type="PROSITE-ProRule" id="PRU00782"/>
    </source>
</evidence>
<dbReference type="InterPro" id="IPR052409">
    <property type="entry name" value="Myosin-III_kinase_activity"/>
</dbReference>
<evidence type="ECO:0000256" key="6">
    <source>
        <dbReference type="ARBA" id="ARBA00022840"/>
    </source>
</evidence>
<comment type="caution">
    <text evidence="13">The sequence shown here is derived from an EMBL/GenBank/DDBJ whole genome shotgun (WGS) entry which is preliminary data.</text>
</comment>
<dbReference type="GO" id="GO:0030832">
    <property type="term" value="P:regulation of actin filament length"/>
    <property type="evidence" value="ECO:0007669"/>
    <property type="project" value="TreeGrafter"/>
</dbReference>
<evidence type="ECO:0000256" key="8">
    <source>
        <dbReference type="ARBA" id="ARBA00023175"/>
    </source>
</evidence>
<evidence type="ECO:0000256" key="7">
    <source>
        <dbReference type="ARBA" id="ARBA00023123"/>
    </source>
</evidence>
<evidence type="ECO:0000313" key="14">
    <source>
        <dbReference type="Proteomes" id="UP000828390"/>
    </source>
</evidence>
<evidence type="ECO:0000259" key="12">
    <source>
        <dbReference type="PROSITE" id="PS51456"/>
    </source>
</evidence>
<evidence type="ECO:0000256" key="3">
    <source>
        <dbReference type="ARBA" id="ARBA00022490"/>
    </source>
</evidence>
<dbReference type="InterPro" id="IPR036961">
    <property type="entry name" value="Kinesin_motor_dom_sf"/>
</dbReference>
<dbReference type="GO" id="GO:0000146">
    <property type="term" value="F:microfilament motor activity"/>
    <property type="evidence" value="ECO:0007669"/>
    <property type="project" value="TreeGrafter"/>
</dbReference>
<dbReference type="PANTHER" id="PTHR46256:SF3">
    <property type="entry name" value="MYOSIN MOTOR DOMAIN-CONTAINING PROTEIN"/>
    <property type="match status" value="1"/>
</dbReference>
<keyword evidence="6 11" id="KW-0067">ATP-binding</keyword>
<feature type="domain" description="Myosin motor" evidence="12">
    <location>
        <begin position="1"/>
        <end position="136"/>
    </location>
</feature>
<dbReference type="PANTHER" id="PTHR46256">
    <property type="entry name" value="AGAP011099-PA"/>
    <property type="match status" value="1"/>
</dbReference>
<evidence type="ECO:0000256" key="5">
    <source>
        <dbReference type="ARBA" id="ARBA00022741"/>
    </source>
</evidence>
<dbReference type="GO" id="GO:0005524">
    <property type="term" value="F:ATP binding"/>
    <property type="evidence" value="ECO:0007669"/>
    <property type="project" value="UniProtKB-UniRule"/>
</dbReference>
<keyword evidence="7 11" id="KW-0518">Myosin</keyword>
<keyword evidence="11" id="KW-0009">Actin-binding</keyword>
<keyword evidence="9" id="KW-0206">Cytoskeleton</keyword>
<gene>
    <name evidence="13" type="ORF">DPMN_098912</name>
</gene>
<dbReference type="AlphaFoldDB" id="A0A9D4LDZ1"/>
<feature type="binding site" evidence="11">
    <location>
        <begin position="49"/>
        <end position="56"/>
    </location>
    <ligand>
        <name>ATP</name>
        <dbReference type="ChEBI" id="CHEBI:30616"/>
    </ligand>
</feature>
<dbReference type="GO" id="GO:0003779">
    <property type="term" value="F:actin binding"/>
    <property type="evidence" value="ECO:0007669"/>
    <property type="project" value="UniProtKB-KW"/>
</dbReference>
<comment type="caution">
    <text evidence="11">Lacks conserved residue(s) required for the propagation of feature annotation.</text>
</comment>
<reference evidence="13" key="1">
    <citation type="journal article" date="2019" name="bioRxiv">
        <title>The Genome of the Zebra Mussel, Dreissena polymorpha: A Resource for Invasive Species Research.</title>
        <authorList>
            <person name="McCartney M.A."/>
            <person name="Auch B."/>
            <person name="Kono T."/>
            <person name="Mallez S."/>
            <person name="Zhang Y."/>
            <person name="Obille A."/>
            <person name="Becker A."/>
            <person name="Abrahante J.E."/>
            <person name="Garbe J."/>
            <person name="Badalamenti J.P."/>
            <person name="Herman A."/>
            <person name="Mangelson H."/>
            <person name="Liachko I."/>
            <person name="Sullivan S."/>
            <person name="Sone E.D."/>
            <person name="Koren S."/>
            <person name="Silverstein K.A.T."/>
            <person name="Beckman K.B."/>
            <person name="Gohl D.M."/>
        </authorList>
    </citation>
    <scope>NUCLEOTIDE SEQUENCE</scope>
    <source>
        <strain evidence="13">Duluth1</strain>
        <tissue evidence="13">Whole animal</tissue>
    </source>
</reference>
<keyword evidence="14" id="KW-1185">Reference proteome</keyword>
<accession>A0A9D4LDZ1</accession>
<keyword evidence="3" id="KW-0963">Cytoplasm</keyword>
<sequence length="136" mass="15102">MTSTRSTTINRRLADWSPTFSKFQLLLTNACCKPKKISARKHRVIIVSGESGAGKTESTKYMVKHLVHMCKGGDMELHNKLIEVVLTILAAVINITEIEFEEDDKGIAQIKDAAPFAHGTTLHCTTLTRTAKDDLF</sequence>
<organism evidence="13 14">
    <name type="scientific">Dreissena polymorpha</name>
    <name type="common">Zebra mussel</name>
    <name type="synonym">Mytilus polymorpha</name>
    <dbReference type="NCBI Taxonomy" id="45954"/>
    <lineage>
        <taxon>Eukaryota</taxon>
        <taxon>Metazoa</taxon>
        <taxon>Spiralia</taxon>
        <taxon>Lophotrochozoa</taxon>
        <taxon>Mollusca</taxon>
        <taxon>Bivalvia</taxon>
        <taxon>Autobranchia</taxon>
        <taxon>Heteroconchia</taxon>
        <taxon>Euheterodonta</taxon>
        <taxon>Imparidentia</taxon>
        <taxon>Neoheterodontei</taxon>
        <taxon>Myida</taxon>
        <taxon>Dreissenoidea</taxon>
        <taxon>Dreissenidae</taxon>
        <taxon>Dreissena</taxon>
    </lineage>
</organism>
<comment type="subcellular location">
    <subcellularLocation>
        <location evidence="2">Cell projection</location>
    </subcellularLocation>
    <subcellularLocation>
        <location evidence="1">Cytoplasm</location>
        <location evidence="1">Cytoskeleton</location>
    </subcellularLocation>
</comment>
<proteinExistence type="inferred from homology"/>
<dbReference type="SUPFAM" id="SSF52540">
    <property type="entry name" value="P-loop containing nucleoside triphosphate hydrolases"/>
    <property type="match status" value="1"/>
</dbReference>
<keyword evidence="8 11" id="KW-0505">Motor protein</keyword>
<dbReference type="GO" id="GO:0042995">
    <property type="term" value="C:cell projection"/>
    <property type="evidence" value="ECO:0007669"/>
    <property type="project" value="UniProtKB-SubCell"/>
</dbReference>
<comment type="similarity">
    <text evidence="11">Belongs to the TRAFAC class myosin-kinesin ATPase superfamily. Myosin family.</text>
</comment>
<evidence type="ECO:0000313" key="13">
    <source>
        <dbReference type="EMBL" id="KAH3856326.1"/>
    </source>
</evidence>
<dbReference type="GO" id="GO:0016459">
    <property type="term" value="C:myosin complex"/>
    <property type="evidence" value="ECO:0007669"/>
    <property type="project" value="UniProtKB-KW"/>
</dbReference>
<keyword evidence="4" id="KW-0677">Repeat</keyword>
<dbReference type="Gene3D" id="3.40.850.10">
    <property type="entry name" value="Kinesin motor domain"/>
    <property type="match status" value="1"/>
</dbReference>
<reference evidence="13" key="2">
    <citation type="submission" date="2020-11" db="EMBL/GenBank/DDBJ databases">
        <authorList>
            <person name="McCartney M.A."/>
            <person name="Auch B."/>
            <person name="Kono T."/>
            <person name="Mallez S."/>
            <person name="Becker A."/>
            <person name="Gohl D.M."/>
            <person name="Silverstein K.A.T."/>
            <person name="Koren S."/>
            <person name="Bechman K.B."/>
            <person name="Herman A."/>
            <person name="Abrahante J.E."/>
            <person name="Garbe J."/>
        </authorList>
    </citation>
    <scope>NUCLEOTIDE SEQUENCE</scope>
    <source>
        <strain evidence="13">Duluth1</strain>
        <tissue evidence="13">Whole animal</tissue>
    </source>
</reference>
<name>A0A9D4LDZ1_DREPO</name>
<evidence type="ECO:0000256" key="4">
    <source>
        <dbReference type="ARBA" id="ARBA00022737"/>
    </source>
</evidence>
<dbReference type="EMBL" id="JAIWYP010000003">
    <property type="protein sequence ID" value="KAH3856326.1"/>
    <property type="molecule type" value="Genomic_DNA"/>
</dbReference>
<dbReference type="GO" id="GO:0004674">
    <property type="term" value="F:protein serine/threonine kinase activity"/>
    <property type="evidence" value="ECO:0007669"/>
    <property type="project" value="TreeGrafter"/>
</dbReference>